<gene>
    <name evidence="1" type="ORF">ENO36_02900</name>
</gene>
<reference evidence="1" key="1">
    <citation type="journal article" date="2020" name="mSystems">
        <title>Genome- and Community-Level Interaction Insights into Carbon Utilization and Element Cycling Functions of Hydrothermarchaeota in Hydrothermal Sediment.</title>
        <authorList>
            <person name="Zhou Z."/>
            <person name="Liu Y."/>
            <person name="Xu W."/>
            <person name="Pan J."/>
            <person name="Luo Z.H."/>
            <person name="Li M."/>
        </authorList>
    </citation>
    <scope>NUCLEOTIDE SEQUENCE [LARGE SCALE GENOMIC DNA]</scope>
    <source>
        <strain evidence="1">SpSt-1259</strain>
    </source>
</reference>
<comment type="caution">
    <text evidence="1">The sequence shown here is derived from an EMBL/GenBank/DDBJ whole genome shotgun (WGS) entry which is preliminary data.</text>
</comment>
<accession>A0A7C2UQD8</accession>
<protein>
    <submittedName>
        <fullName evidence="1">Uncharacterized protein</fullName>
    </submittedName>
</protein>
<evidence type="ECO:0000313" key="1">
    <source>
        <dbReference type="EMBL" id="HEU97787.1"/>
    </source>
</evidence>
<sequence>MILRIKPITNPIFSRRPFSSPDYIASHSVWEIPPPTTVAGTLGDALGITIPTNESSKLLGLDKLSEKLNEKLTEPCGIPFSITGPLLETEGRYFVPIGEGVFLPVQYDNVKKIAVIGDRNKAKLIHGTERRVGVSLKRGYNQSEEKVGRSGMHYRYLVSVYEMVENEKKRPVLPNYVYKLTGCQGSGNIQQKRAIRFGGEGGIAFLEINRSKEEDSIFSAMFSPLSNLEQGCYLALSPIPLIPKHGNSSHISEVTGLEPFGGPSSVRGICDERSCKVKVVRMGLGFSEVYKSRRPQILALPQGTLLEVSDKHGSNNSKVLKVLYSLGFASLLKVGDELCQD</sequence>
<dbReference type="AlphaFoldDB" id="A0A7C2UQD8"/>
<proteinExistence type="predicted"/>
<organism evidence="1">
    <name type="scientific">Fervidicoccus fontis</name>
    <dbReference type="NCBI Taxonomy" id="683846"/>
    <lineage>
        <taxon>Archaea</taxon>
        <taxon>Thermoproteota</taxon>
        <taxon>Thermoprotei</taxon>
        <taxon>Fervidicoccales</taxon>
        <taxon>Fervidicoccaceae</taxon>
        <taxon>Fervidicoccus</taxon>
    </lineage>
</organism>
<name>A0A7C2UQD8_9CREN</name>
<dbReference type="EMBL" id="DSFE01000063">
    <property type="protein sequence ID" value="HEU97787.1"/>
    <property type="molecule type" value="Genomic_DNA"/>
</dbReference>
<dbReference type="Proteomes" id="UP000885664">
    <property type="component" value="Unassembled WGS sequence"/>
</dbReference>